<gene>
    <name evidence="1" type="ORF">g.45973</name>
</gene>
<dbReference type="AlphaFoldDB" id="A0A1B6G3P9"/>
<accession>A0A1B6G3P9</accession>
<feature type="non-terminal residue" evidence="1">
    <location>
        <position position="107"/>
    </location>
</feature>
<feature type="non-terminal residue" evidence="1">
    <location>
        <position position="1"/>
    </location>
</feature>
<sequence>YLANYDHETENNDLFCVWGRYLFLKMARIMFKFSSSDTLALEDRTIRAYERNPMFKSLFSTTENDVLRTMKVYLKMSINYGMWSTSRSCDKKWPNLISNLKKKEVEV</sequence>
<reference evidence="1" key="1">
    <citation type="submission" date="2015-11" db="EMBL/GenBank/DDBJ databases">
        <title>De novo transcriptome assembly of four potential Pierce s Disease insect vectors from Arizona vineyards.</title>
        <authorList>
            <person name="Tassone E.E."/>
        </authorList>
    </citation>
    <scope>NUCLEOTIDE SEQUENCE</scope>
</reference>
<name>A0A1B6G3P9_9HEMI</name>
<evidence type="ECO:0000313" key="1">
    <source>
        <dbReference type="EMBL" id="JAS57054.1"/>
    </source>
</evidence>
<proteinExistence type="predicted"/>
<dbReference type="EMBL" id="GECZ01012715">
    <property type="protein sequence ID" value="JAS57054.1"/>
    <property type="molecule type" value="Transcribed_RNA"/>
</dbReference>
<protein>
    <submittedName>
        <fullName evidence="1">Uncharacterized protein</fullName>
    </submittedName>
</protein>
<organism evidence="1">
    <name type="scientific">Cuerna arida</name>
    <dbReference type="NCBI Taxonomy" id="1464854"/>
    <lineage>
        <taxon>Eukaryota</taxon>
        <taxon>Metazoa</taxon>
        <taxon>Ecdysozoa</taxon>
        <taxon>Arthropoda</taxon>
        <taxon>Hexapoda</taxon>
        <taxon>Insecta</taxon>
        <taxon>Pterygota</taxon>
        <taxon>Neoptera</taxon>
        <taxon>Paraneoptera</taxon>
        <taxon>Hemiptera</taxon>
        <taxon>Auchenorrhyncha</taxon>
        <taxon>Membracoidea</taxon>
        <taxon>Cicadellidae</taxon>
        <taxon>Cicadellinae</taxon>
        <taxon>Proconiini</taxon>
        <taxon>Cuerna</taxon>
    </lineage>
</organism>